<name>A0A6M4MG95_9ALTE</name>
<keyword evidence="2" id="KW-1185">Reference proteome</keyword>
<evidence type="ECO:0000313" key="2">
    <source>
        <dbReference type="Proteomes" id="UP000219285"/>
    </source>
</evidence>
<reference evidence="2" key="1">
    <citation type="submission" date="2014-12" db="EMBL/GenBank/DDBJ databases">
        <title>Complete genome sequence of a multi-drug resistant Klebsiella pneumoniae.</title>
        <authorList>
            <person name="Hua X."/>
            <person name="Chen Q."/>
            <person name="Li X."/>
            <person name="Feng Y."/>
            <person name="Ruan Z."/>
            <person name="Yu Y."/>
        </authorList>
    </citation>
    <scope>NUCLEOTIDE SEQUENCE [LARGE SCALE GENOMIC DNA]</scope>
    <source>
        <strain evidence="2">5.12</strain>
    </source>
</reference>
<dbReference type="EMBL" id="CP052766">
    <property type="protein sequence ID" value="QJR81660.1"/>
    <property type="molecule type" value="Genomic_DNA"/>
</dbReference>
<dbReference type="RefSeq" id="WP_075610775.1">
    <property type="nucleotide sequence ID" value="NZ_CP052766.1"/>
</dbReference>
<evidence type="ECO:0000313" key="1">
    <source>
        <dbReference type="EMBL" id="QJR81660.1"/>
    </source>
</evidence>
<accession>A0A6M4MG95</accession>
<dbReference type="Proteomes" id="UP000219285">
    <property type="component" value="Chromosome"/>
</dbReference>
<reference evidence="1 2" key="2">
    <citation type="submission" date="2020-04" db="EMBL/GenBank/DDBJ databases">
        <title>Complete genome sequence of Alteromonas pelagimontana 5.12T.</title>
        <authorList>
            <person name="Sinha R.K."/>
            <person name="Krishnan K.P."/>
            <person name="Kurian J.P."/>
        </authorList>
    </citation>
    <scope>NUCLEOTIDE SEQUENCE [LARGE SCALE GENOMIC DNA]</scope>
    <source>
        <strain evidence="1 2">5.12</strain>
    </source>
</reference>
<organism evidence="1 2">
    <name type="scientific">Alteromonas pelagimontana</name>
    <dbReference type="NCBI Taxonomy" id="1858656"/>
    <lineage>
        <taxon>Bacteria</taxon>
        <taxon>Pseudomonadati</taxon>
        <taxon>Pseudomonadota</taxon>
        <taxon>Gammaproteobacteria</taxon>
        <taxon>Alteromonadales</taxon>
        <taxon>Alteromonadaceae</taxon>
        <taxon>Alteromonas/Salinimonas group</taxon>
        <taxon>Alteromonas</taxon>
    </lineage>
</organism>
<sequence length="95" mass="10565">MQHLLSEIDKVPNKPKTLNSDITEALCAFCKQRAYLIKEVEKISCAGEITAKLHDGASAHCYIDNTGVVTIDVIKALTETSFSMIKKNGLWRVKE</sequence>
<dbReference type="KEGG" id="apel:CA267_013230"/>
<gene>
    <name evidence="1" type="ORF">CA267_013230</name>
</gene>
<protein>
    <submittedName>
        <fullName evidence="1">Uncharacterized protein</fullName>
    </submittedName>
</protein>
<proteinExistence type="predicted"/>
<dbReference type="AlphaFoldDB" id="A0A6M4MG95"/>